<gene>
    <name evidence="1" type="ORF">J2Z48_000756</name>
</gene>
<dbReference type="AlphaFoldDB" id="A0AAJ1TDV8"/>
<dbReference type="InterPro" id="IPR011990">
    <property type="entry name" value="TPR-like_helical_dom_sf"/>
</dbReference>
<dbReference type="Proteomes" id="UP001238450">
    <property type="component" value="Unassembled WGS sequence"/>
</dbReference>
<accession>A0AAJ1TDV8</accession>
<reference evidence="1 2" key="1">
    <citation type="submission" date="2023-07" db="EMBL/GenBank/DDBJ databases">
        <title>Genomic Encyclopedia of Type Strains, Phase IV (KMG-IV): sequencing the most valuable type-strain genomes for metagenomic binning, comparative biology and taxonomic classification.</title>
        <authorList>
            <person name="Goeker M."/>
        </authorList>
    </citation>
    <scope>NUCLEOTIDE SEQUENCE [LARGE SCALE GENOMIC DNA]</scope>
    <source>
        <strain evidence="1 2">DSM 46876</strain>
    </source>
</reference>
<evidence type="ECO:0000313" key="2">
    <source>
        <dbReference type="Proteomes" id="UP001238450"/>
    </source>
</evidence>
<proteinExistence type="predicted"/>
<evidence type="ECO:0000313" key="1">
    <source>
        <dbReference type="EMBL" id="MDQ0416589.1"/>
    </source>
</evidence>
<name>A0AAJ1TDV8_9BACL</name>
<dbReference type="EMBL" id="JAUSUV010000003">
    <property type="protein sequence ID" value="MDQ0416589.1"/>
    <property type="molecule type" value="Genomic_DNA"/>
</dbReference>
<keyword evidence="2" id="KW-1185">Reference proteome</keyword>
<dbReference type="RefSeq" id="WP_307251195.1">
    <property type="nucleotide sequence ID" value="NZ_JAUSUV010000003.1"/>
</dbReference>
<dbReference type="SUPFAM" id="SSF48452">
    <property type="entry name" value="TPR-like"/>
    <property type="match status" value="1"/>
</dbReference>
<sequence length="84" mass="10232">MILSPEPLGDCFLQQYKHDEAFDRFEQAYEIEQKHSFLPQEHQLTLKLAEFYEKVDLTKHTKYSTRFYQISVQLRHNRGDEHMK</sequence>
<organism evidence="1 2">
    <name type="scientific">Croceifilum oryzae</name>
    <dbReference type="NCBI Taxonomy" id="1553429"/>
    <lineage>
        <taxon>Bacteria</taxon>
        <taxon>Bacillati</taxon>
        <taxon>Bacillota</taxon>
        <taxon>Bacilli</taxon>
        <taxon>Bacillales</taxon>
        <taxon>Thermoactinomycetaceae</taxon>
        <taxon>Croceifilum</taxon>
    </lineage>
</organism>
<comment type="caution">
    <text evidence="1">The sequence shown here is derived from an EMBL/GenBank/DDBJ whole genome shotgun (WGS) entry which is preliminary data.</text>
</comment>
<protein>
    <submittedName>
        <fullName evidence="1">Uncharacterized protein</fullName>
    </submittedName>
</protein>